<keyword evidence="3" id="KW-0862">Zinc</keyword>
<dbReference type="GO" id="GO:0004812">
    <property type="term" value="F:aminoacyl-tRNA ligase activity"/>
    <property type="evidence" value="ECO:0007669"/>
    <property type="project" value="UniProtKB-KW"/>
</dbReference>
<dbReference type="PANTHER" id="PTHR43462:SF2">
    <property type="entry name" value="THREONYL AND ALANYL TRNA SYNTHETASE SECOND ADDITIONAL DOMAIN-CONTAINING PROTEIN"/>
    <property type="match status" value="1"/>
</dbReference>
<organism evidence="6 7">
    <name type="scientific">Xenorhabdus mauleonii</name>
    <dbReference type="NCBI Taxonomy" id="351675"/>
    <lineage>
        <taxon>Bacteria</taxon>
        <taxon>Pseudomonadati</taxon>
        <taxon>Pseudomonadota</taxon>
        <taxon>Gammaproteobacteria</taxon>
        <taxon>Enterobacterales</taxon>
        <taxon>Morganellaceae</taxon>
        <taxon>Xenorhabdus</taxon>
    </lineage>
</organism>
<proteinExistence type="predicted"/>
<evidence type="ECO:0000313" key="7">
    <source>
        <dbReference type="Proteomes" id="UP000198919"/>
    </source>
</evidence>
<reference evidence="5 8" key="3">
    <citation type="journal article" date="2017" name="Nat. Microbiol.">
        <title>Natural product diversity associated with the nematode symbionts Photorhabdus and Xenorhabdus.</title>
        <authorList>
            <person name="Tobias N.J."/>
            <person name="Wolff H."/>
            <person name="Djahanschiri B."/>
            <person name="Grundmann F."/>
            <person name="Kronenwerth M."/>
            <person name="Shi Y.M."/>
            <person name="Simonyi S."/>
            <person name="Grun P."/>
            <person name="Shapiro-Ilan D."/>
            <person name="Pidot S.J."/>
            <person name="Stinear T.P."/>
            <person name="Ebersberger I."/>
            <person name="Bode H.B."/>
        </authorList>
    </citation>
    <scope>NUCLEOTIDE SEQUENCE [LARGE SCALE GENOMIC DNA]</scope>
    <source>
        <strain evidence="5 8">DSM 17908</strain>
    </source>
</reference>
<dbReference type="SUPFAM" id="SSF55186">
    <property type="entry name" value="ThrRS/AlaRS common domain"/>
    <property type="match status" value="1"/>
</dbReference>
<dbReference type="EMBL" id="NITY01000021">
    <property type="protein sequence ID" value="PHM37411.1"/>
    <property type="molecule type" value="Genomic_DNA"/>
</dbReference>
<feature type="domain" description="Threonyl/alanyl tRNA synthetase SAD" evidence="4">
    <location>
        <begin position="192"/>
        <end position="223"/>
    </location>
</feature>
<sequence>MDYHNWVYLIQSGGICEYLRILIMSERLYLSHSVLTAEVEIIDCILCDDGRYAVQLKTTPFHPQGGGQPSDIGWLNDVEVIHVTLENDRIIHYTAHPVNTGIAFARVDEKRRRLHSQLHSAGHLIAHIVECFGWQPIKAHHWPEECKVTFKAGSDAQGFSIEALQKKCDQFISDDLSCQIIMRNDGYREIGFGEFRPYPCGGTHVSSLGKINGLRVLSIQEKKGKLSVKYDVVSGLSS</sequence>
<dbReference type="AlphaFoldDB" id="A0A1I3VL83"/>
<dbReference type="Pfam" id="PF07973">
    <property type="entry name" value="tRNA_SAD"/>
    <property type="match status" value="1"/>
</dbReference>
<evidence type="ECO:0000313" key="5">
    <source>
        <dbReference type="EMBL" id="PHM37411.1"/>
    </source>
</evidence>
<dbReference type="STRING" id="351675.SAMN05421680_12152"/>
<dbReference type="InterPro" id="IPR009000">
    <property type="entry name" value="Transl_B-barrel_sf"/>
</dbReference>
<evidence type="ECO:0000256" key="2">
    <source>
        <dbReference type="ARBA" id="ARBA00022723"/>
    </source>
</evidence>
<evidence type="ECO:0000259" key="4">
    <source>
        <dbReference type="Pfam" id="PF07973"/>
    </source>
</evidence>
<reference evidence="7" key="2">
    <citation type="submission" date="2016-10" db="EMBL/GenBank/DDBJ databases">
        <authorList>
            <person name="Varghese N."/>
            <person name="Submissions S."/>
        </authorList>
    </citation>
    <scope>NUCLEOTIDE SEQUENCE [LARGE SCALE GENOMIC DNA]</scope>
    <source>
        <strain evidence="7">DSM 17908</strain>
    </source>
</reference>
<dbReference type="PANTHER" id="PTHR43462">
    <property type="entry name" value="ALANYL-TRNA EDITING PROTEIN"/>
    <property type="match status" value="1"/>
</dbReference>
<keyword evidence="2" id="KW-0479">Metal-binding</keyword>
<protein>
    <submittedName>
        <fullName evidence="5">Alanyl tRNA synthetase-related protein</fullName>
    </submittedName>
    <submittedName>
        <fullName evidence="6">Ser-tRNA(Ala) deacylase AlaX (Editing enzyme)</fullName>
    </submittedName>
</protein>
<evidence type="ECO:0000313" key="8">
    <source>
        <dbReference type="Proteomes" id="UP000224607"/>
    </source>
</evidence>
<dbReference type="GO" id="GO:0005524">
    <property type="term" value="F:ATP binding"/>
    <property type="evidence" value="ECO:0007669"/>
    <property type="project" value="InterPro"/>
</dbReference>
<dbReference type="SUPFAM" id="SSF50447">
    <property type="entry name" value="Translation proteins"/>
    <property type="match status" value="1"/>
</dbReference>
<dbReference type="InterPro" id="IPR018163">
    <property type="entry name" value="Thr/Ala-tRNA-synth_IIc_edit"/>
</dbReference>
<keyword evidence="8" id="KW-1185">Reference proteome</keyword>
<dbReference type="GO" id="GO:0046872">
    <property type="term" value="F:metal ion binding"/>
    <property type="evidence" value="ECO:0007669"/>
    <property type="project" value="UniProtKB-KW"/>
</dbReference>
<dbReference type="InterPro" id="IPR051335">
    <property type="entry name" value="Alanyl-tRNA_Editing_Enzymes"/>
</dbReference>
<name>A0A1I3VL83_9GAMM</name>
<dbReference type="Gene3D" id="2.40.30.130">
    <property type="match status" value="1"/>
</dbReference>
<dbReference type="EMBL" id="FORG01000021">
    <property type="protein sequence ID" value="SFJ95912.1"/>
    <property type="molecule type" value="Genomic_DNA"/>
</dbReference>
<keyword evidence="5" id="KW-0030">Aminoacyl-tRNA synthetase</keyword>
<dbReference type="GO" id="GO:0043039">
    <property type="term" value="P:tRNA aminoacylation"/>
    <property type="evidence" value="ECO:0007669"/>
    <property type="project" value="InterPro"/>
</dbReference>
<dbReference type="Proteomes" id="UP000224607">
    <property type="component" value="Unassembled WGS sequence"/>
</dbReference>
<comment type="cofactor">
    <cofactor evidence="1">
        <name>Zn(2+)</name>
        <dbReference type="ChEBI" id="CHEBI:29105"/>
    </cofactor>
</comment>
<reference evidence="6" key="1">
    <citation type="submission" date="2016-10" db="EMBL/GenBank/DDBJ databases">
        <authorList>
            <person name="de Groot N.N."/>
        </authorList>
    </citation>
    <scope>NUCLEOTIDE SEQUENCE [LARGE SCALE GENOMIC DNA]</scope>
    <source>
        <strain evidence="6">DSM 17908</strain>
    </source>
</reference>
<dbReference type="Gene3D" id="3.30.980.10">
    <property type="entry name" value="Threonyl-trna Synthetase, Chain A, domain 2"/>
    <property type="match status" value="1"/>
</dbReference>
<dbReference type="Proteomes" id="UP000198919">
    <property type="component" value="Unassembled WGS sequence"/>
</dbReference>
<evidence type="ECO:0000313" key="6">
    <source>
        <dbReference type="EMBL" id="SFJ95912.1"/>
    </source>
</evidence>
<evidence type="ECO:0000256" key="1">
    <source>
        <dbReference type="ARBA" id="ARBA00001947"/>
    </source>
</evidence>
<keyword evidence="5" id="KW-0436">Ligase</keyword>
<accession>A0A1I3VL83</accession>
<dbReference type="InterPro" id="IPR012947">
    <property type="entry name" value="tRNA_SAD"/>
</dbReference>
<evidence type="ECO:0000256" key="3">
    <source>
        <dbReference type="ARBA" id="ARBA00022833"/>
    </source>
</evidence>
<gene>
    <name evidence="6" type="ORF">SAMN05421680_12152</name>
    <name evidence="5" type="ORF">Xmau_03889</name>
</gene>